<protein>
    <submittedName>
        <fullName evidence="2">Uncharacterized protein</fullName>
    </submittedName>
</protein>
<dbReference type="Proteomes" id="UP001651158">
    <property type="component" value="Unassembled WGS sequence"/>
</dbReference>
<gene>
    <name evidence="2" type="ORF">TcWFU_005828</name>
</gene>
<accession>A0ABR4Q146</accession>
<reference evidence="2 3" key="1">
    <citation type="journal article" date="2022" name="Front. Cell. Infect. Microbiol.">
        <title>The Genomes of Two Strains of Taenia crassiceps the Animal Model for the Study of Human Cysticercosis.</title>
        <authorList>
            <person name="Bobes R.J."/>
            <person name="Estrada K."/>
            <person name="Rios-Valencia D.G."/>
            <person name="Calderon-Gallegos A."/>
            <person name="de la Torre P."/>
            <person name="Carrero J.C."/>
            <person name="Sanchez-Flores A."/>
            <person name="Laclette J.P."/>
        </authorList>
    </citation>
    <scope>NUCLEOTIDE SEQUENCE [LARGE SCALE GENOMIC DNA]</scope>
    <source>
        <strain evidence="2">WFUcys</strain>
    </source>
</reference>
<evidence type="ECO:0000313" key="2">
    <source>
        <dbReference type="EMBL" id="KAL5103075.1"/>
    </source>
</evidence>
<proteinExistence type="predicted"/>
<sequence>MRKCSRRQLSSPSTTDQRFGAMELERSGYDAIIVDDGSVSSHEHLEVHARGGGMLCFPTCRRNVRRVAGMAQKGMGVQEGENWIGISMTQTYASDSHATTGPSTPDGSHMVVSALRVLILVVDDGAEVVLHRRGISVTVYPLPSIASNFLATETIVNSKLNTAQAPMRPICTMRSAHTPLSKTKWPFLTSVDEVGSHKSTAAKANQPPPTLHLDVPQNKGNQSDNGGEFAKKPEIASNSYECPGHLSNSCDTQSFLCDMEFGVLAGLLSHRLLHPTAAIVSHCGGGDCGCDFLGNHGPSAESIKCHLRRPRSRHVSRLESGLRTDPTCSLGLCLAHHLPLKDWKGSTFALPSDPCLGECRKRSQQRSQAHVYARTHIHIDLIVVLLCDSDVLYTNRSSVESLLACVNYCGQPDYMCRPDINRISQGTPSRLAYVDFPPKVALLTISGKSHASDHIQREICHLCWTLHSEVSTATIVTEVLHKSQSEPRSWSSKKLLMFPKLDTNRLPHALHPIALLHAWIEISAESSSSFSQLPGGQHHVKLNHRQLLGVMAKARLPLDVGQQRRANLNSSSTLSFVSGQLSSITSFRLVSAWHAERRRSEEKNCGLSANEQDLDVRYFVERIVKSVSQAGCTEMFSGTSPPKGKFAIPKTPPKHYHLPVKFSGLPDFPPYVFTVASRGMALLRERFSIRLRLFPSALVFASSSSHLSSCTAIFTYLPILLSSYFSLTSPHLHFRLRLCLILHS</sequence>
<evidence type="ECO:0000256" key="1">
    <source>
        <dbReference type="SAM" id="MobiDB-lite"/>
    </source>
</evidence>
<evidence type="ECO:0000313" key="3">
    <source>
        <dbReference type="Proteomes" id="UP001651158"/>
    </source>
</evidence>
<keyword evidence="3" id="KW-1185">Reference proteome</keyword>
<organism evidence="2 3">
    <name type="scientific">Taenia crassiceps</name>
    <dbReference type="NCBI Taxonomy" id="6207"/>
    <lineage>
        <taxon>Eukaryota</taxon>
        <taxon>Metazoa</taxon>
        <taxon>Spiralia</taxon>
        <taxon>Lophotrochozoa</taxon>
        <taxon>Platyhelminthes</taxon>
        <taxon>Cestoda</taxon>
        <taxon>Eucestoda</taxon>
        <taxon>Cyclophyllidea</taxon>
        <taxon>Taeniidae</taxon>
        <taxon>Taenia</taxon>
    </lineage>
</organism>
<name>A0ABR4Q146_9CEST</name>
<feature type="region of interest" description="Disordered" evidence="1">
    <location>
        <begin position="200"/>
        <end position="230"/>
    </location>
</feature>
<dbReference type="EMBL" id="JAKROA010000021">
    <property type="protein sequence ID" value="KAL5103075.1"/>
    <property type="molecule type" value="Genomic_DNA"/>
</dbReference>
<comment type="caution">
    <text evidence="2">The sequence shown here is derived from an EMBL/GenBank/DDBJ whole genome shotgun (WGS) entry which is preliminary data.</text>
</comment>